<dbReference type="Proteomes" id="UP000396862">
    <property type="component" value="Unassembled WGS sequence"/>
</dbReference>
<evidence type="ECO:0000313" key="3">
    <source>
        <dbReference type="Proteomes" id="UP000240621"/>
    </source>
</evidence>
<protein>
    <submittedName>
        <fullName evidence="2">Uncharacterized protein</fullName>
    </submittedName>
</protein>
<proteinExistence type="predicted"/>
<reference evidence="1 4" key="2">
    <citation type="submission" date="2019-10" db="EMBL/GenBank/DDBJ databases">
        <title>Prolixibacter strains distinguished by the presence of nitrate reductase genes were adept at nitrate-dependent anaerobic corrosion of metallic iron and carbon steel.</title>
        <authorList>
            <person name="Iino T."/>
            <person name="Shono N."/>
            <person name="Ito K."/>
            <person name="Nakamura R."/>
            <person name="Sueoka K."/>
            <person name="Harayama S."/>
            <person name="Ohkuma M."/>
        </authorList>
    </citation>
    <scope>NUCLEOTIDE SEQUENCE [LARGE SCALE GENOMIC DNA]</scope>
    <source>
        <strain evidence="1 4">MIC1-1</strain>
    </source>
</reference>
<sequence>MTRLKYQFTLDDMPLVAEYIYQTYQRDHDDFEHYSSDFNQEFEEALEERINAIRELPDLDLFDRKVAEKQKKLLIMTGHLRPLLNITEMYLRSSNDVSKEHDDEYGNISLLRDGISEKRFWEVQSGISRLIRYINQHLPELTERGFPARIVDDFRLLSENLQRMEVDLAETIHEKEVSTNESVRAENDLWEALEDIWNACPEVFAKVHPEKARDYLPEEIKRHIHPRSSRKIIQ</sequence>
<keyword evidence="4" id="KW-1185">Reference proteome</keyword>
<gene>
    <name evidence="2" type="ORF">CLV93_104281</name>
    <name evidence="1" type="ORF">JCM18694_20140</name>
</gene>
<accession>A0A2P8CEG0</accession>
<dbReference type="Proteomes" id="UP000240621">
    <property type="component" value="Unassembled WGS sequence"/>
</dbReference>
<dbReference type="OrthoDB" id="1115846at2"/>
<reference evidence="2 3" key="1">
    <citation type="submission" date="2018-03" db="EMBL/GenBank/DDBJ databases">
        <title>Genomic Encyclopedia of Archaeal and Bacterial Type Strains, Phase II (KMG-II): from individual species to whole genera.</title>
        <authorList>
            <person name="Goeker M."/>
        </authorList>
    </citation>
    <scope>NUCLEOTIDE SEQUENCE [LARGE SCALE GENOMIC DNA]</scope>
    <source>
        <strain evidence="2 3">DSM 27267</strain>
    </source>
</reference>
<name>A0A2P8CEG0_9BACT</name>
<dbReference type="EMBL" id="PYGC01000004">
    <property type="protein sequence ID" value="PSK83351.1"/>
    <property type="molecule type" value="Genomic_DNA"/>
</dbReference>
<evidence type="ECO:0000313" key="4">
    <source>
        <dbReference type="Proteomes" id="UP000396862"/>
    </source>
</evidence>
<dbReference type="RefSeq" id="WP_106542139.1">
    <property type="nucleotide sequence ID" value="NZ_BLAU01000001.1"/>
</dbReference>
<evidence type="ECO:0000313" key="1">
    <source>
        <dbReference type="EMBL" id="GET21768.1"/>
    </source>
</evidence>
<dbReference type="AlphaFoldDB" id="A0A2P8CEG0"/>
<dbReference type="EMBL" id="BLAU01000001">
    <property type="protein sequence ID" value="GET21768.1"/>
    <property type="molecule type" value="Genomic_DNA"/>
</dbReference>
<evidence type="ECO:0000313" key="2">
    <source>
        <dbReference type="EMBL" id="PSK83351.1"/>
    </source>
</evidence>
<organism evidence="2 3">
    <name type="scientific">Prolixibacter denitrificans</name>
    <dbReference type="NCBI Taxonomy" id="1541063"/>
    <lineage>
        <taxon>Bacteria</taxon>
        <taxon>Pseudomonadati</taxon>
        <taxon>Bacteroidota</taxon>
        <taxon>Bacteroidia</taxon>
        <taxon>Marinilabiliales</taxon>
        <taxon>Prolixibacteraceae</taxon>
        <taxon>Prolixibacter</taxon>
    </lineage>
</organism>
<comment type="caution">
    <text evidence="2">The sequence shown here is derived from an EMBL/GenBank/DDBJ whole genome shotgun (WGS) entry which is preliminary data.</text>
</comment>